<feature type="transmembrane region" description="Helical" evidence="1">
    <location>
        <begin position="49"/>
        <end position="70"/>
    </location>
</feature>
<keyword evidence="1" id="KW-1133">Transmembrane helix</keyword>
<evidence type="ECO:0000313" key="3">
    <source>
        <dbReference type="Proteomes" id="UP001519460"/>
    </source>
</evidence>
<evidence type="ECO:0008006" key="4">
    <source>
        <dbReference type="Google" id="ProtNLM"/>
    </source>
</evidence>
<dbReference type="Proteomes" id="UP001519460">
    <property type="component" value="Unassembled WGS sequence"/>
</dbReference>
<keyword evidence="3" id="KW-1185">Reference proteome</keyword>
<organism evidence="2 3">
    <name type="scientific">Batillaria attramentaria</name>
    <dbReference type="NCBI Taxonomy" id="370345"/>
    <lineage>
        <taxon>Eukaryota</taxon>
        <taxon>Metazoa</taxon>
        <taxon>Spiralia</taxon>
        <taxon>Lophotrochozoa</taxon>
        <taxon>Mollusca</taxon>
        <taxon>Gastropoda</taxon>
        <taxon>Caenogastropoda</taxon>
        <taxon>Sorbeoconcha</taxon>
        <taxon>Cerithioidea</taxon>
        <taxon>Batillariidae</taxon>
        <taxon>Batillaria</taxon>
    </lineage>
</organism>
<proteinExistence type="predicted"/>
<evidence type="ECO:0000256" key="1">
    <source>
        <dbReference type="SAM" id="Phobius"/>
    </source>
</evidence>
<name>A0ABD0L739_9CAEN</name>
<sequence length="117" mass="12875">MANATSHTDKDTFTETTLLMTTTARQEEILPGIMSEATLYTIQSVVNGGILPVLVLFGVICNVINMAVFVRQGLGDRINLCLFSLALSDSGFLMSHLASRIYSLFYLFSSAVGRFWE</sequence>
<dbReference type="EMBL" id="JACVVK020000075">
    <property type="protein sequence ID" value="KAK7495419.1"/>
    <property type="molecule type" value="Genomic_DNA"/>
</dbReference>
<dbReference type="Gene3D" id="1.20.1070.10">
    <property type="entry name" value="Rhodopsin 7-helix transmembrane proteins"/>
    <property type="match status" value="1"/>
</dbReference>
<evidence type="ECO:0000313" key="2">
    <source>
        <dbReference type="EMBL" id="KAK7495419.1"/>
    </source>
</evidence>
<accession>A0ABD0L739</accession>
<feature type="non-terminal residue" evidence="2">
    <location>
        <position position="117"/>
    </location>
</feature>
<comment type="caution">
    <text evidence="2">The sequence shown here is derived from an EMBL/GenBank/DDBJ whole genome shotgun (WGS) entry which is preliminary data.</text>
</comment>
<reference evidence="2 3" key="1">
    <citation type="journal article" date="2023" name="Sci. Data">
        <title>Genome assembly of the Korean intertidal mud-creeper Batillaria attramentaria.</title>
        <authorList>
            <person name="Patra A.K."/>
            <person name="Ho P.T."/>
            <person name="Jun S."/>
            <person name="Lee S.J."/>
            <person name="Kim Y."/>
            <person name="Won Y.J."/>
        </authorList>
    </citation>
    <scope>NUCLEOTIDE SEQUENCE [LARGE SCALE GENOMIC DNA]</scope>
    <source>
        <strain evidence="2">Wonlab-2016</strain>
    </source>
</reference>
<dbReference type="AlphaFoldDB" id="A0ABD0L739"/>
<gene>
    <name evidence="2" type="ORF">BaRGS_00013358</name>
</gene>
<feature type="transmembrane region" description="Helical" evidence="1">
    <location>
        <begin position="82"/>
        <end position="108"/>
    </location>
</feature>
<protein>
    <recommendedName>
        <fullName evidence="4">G-protein coupled receptors family 1 profile domain-containing protein</fullName>
    </recommendedName>
</protein>
<keyword evidence="1" id="KW-0812">Transmembrane</keyword>
<keyword evidence="1" id="KW-0472">Membrane</keyword>